<protein>
    <submittedName>
        <fullName evidence="7">LLM class flavin-dependent oxidoreductase</fullName>
    </submittedName>
</protein>
<dbReference type="InterPro" id="IPR011251">
    <property type="entry name" value="Luciferase-like_dom"/>
</dbReference>
<dbReference type="InterPro" id="IPR050172">
    <property type="entry name" value="SsuD_RutA_monooxygenase"/>
</dbReference>
<gene>
    <name evidence="7" type="ORF">CJF43_14315</name>
</gene>
<dbReference type="SUPFAM" id="SSF51679">
    <property type="entry name" value="Bacterial luciferase-like"/>
    <property type="match status" value="1"/>
</dbReference>
<evidence type="ECO:0000259" key="6">
    <source>
        <dbReference type="Pfam" id="PF00296"/>
    </source>
</evidence>
<comment type="caution">
    <text evidence="7">The sequence shown here is derived from an EMBL/GenBank/DDBJ whole genome shotgun (WGS) entry which is preliminary data.</text>
</comment>
<evidence type="ECO:0000256" key="1">
    <source>
        <dbReference type="ARBA" id="ARBA00007044"/>
    </source>
</evidence>
<evidence type="ECO:0000313" key="7">
    <source>
        <dbReference type="EMBL" id="OZY41065.1"/>
    </source>
</evidence>
<keyword evidence="3" id="KW-0288">FMN</keyword>
<sequence>MSRQPSPLDFPESPLSRAFEQPLFLGLFLPVQSGGWSPSALPRSTTWTFDYNRQLTLRAEALGFDLVFALAEWLGKGGYGGDIRYHDESLDAFITQAALASVTERILLISTLHVLYGPWHPLHLAKFGATLDHISKGRWGLNLVTGHRHREHRRFGQAPIEHDQRYRQADEFIRVVQELWHSPDNVDFSGDHYKLEEAYVSVKPSFGRPVLVNATGSPAGIDFAARHSDIVFTTSPGSAEIENALEKLPEHLQRIKHAAHGYGRQVRTLINPLVICRDSDAEAWEVHAAITAAGDPGALEGHAREASDAHAWRGHQPAERYVGGNIQLVGSPETVVRDIIRLKEAGIDGLQLSFFDFAPDLEQFGARVLPLLQQAGLRR</sequence>
<evidence type="ECO:0000313" key="8">
    <source>
        <dbReference type="Proteomes" id="UP000216113"/>
    </source>
</evidence>
<keyword evidence="5" id="KW-0503">Monooxygenase</keyword>
<evidence type="ECO:0000256" key="4">
    <source>
        <dbReference type="ARBA" id="ARBA00023002"/>
    </source>
</evidence>
<feature type="domain" description="Luciferase-like" evidence="6">
    <location>
        <begin position="26"/>
        <end position="348"/>
    </location>
</feature>
<evidence type="ECO:0000256" key="5">
    <source>
        <dbReference type="ARBA" id="ARBA00023033"/>
    </source>
</evidence>
<dbReference type="GO" id="GO:0016705">
    <property type="term" value="F:oxidoreductase activity, acting on paired donors, with incorporation or reduction of molecular oxygen"/>
    <property type="evidence" value="ECO:0007669"/>
    <property type="project" value="InterPro"/>
</dbReference>
<reference evidence="7 8" key="1">
    <citation type="submission" date="2017-08" db="EMBL/GenBank/DDBJ databases">
        <title>Genomic and metabolic characterisation of spoilage-associated Pseudomonas species.</title>
        <authorList>
            <person name="Stanborough T."/>
            <person name="Fegan N."/>
            <person name="Powell S.M."/>
            <person name="Singh T."/>
            <person name="Tamplin M.L."/>
            <person name="Chandry P.S."/>
        </authorList>
    </citation>
    <scope>NUCLEOTIDE SEQUENCE [LARGE SCALE GENOMIC DNA]</scope>
    <source>
        <strain evidence="7 8">F1820</strain>
    </source>
</reference>
<organism evidence="7 8">
    <name type="scientific">Pseudomonas fragi</name>
    <dbReference type="NCBI Taxonomy" id="296"/>
    <lineage>
        <taxon>Bacteria</taxon>
        <taxon>Pseudomonadati</taxon>
        <taxon>Pseudomonadota</taxon>
        <taxon>Gammaproteobacteria</taxon>
        <taxon>Pseudomonadales</taxon>
        <taxon>Pseudomonadaceae</taxon>
        <taxon>Pseudomonas</taxon>
    </lineage>
</organism>
<dbReference type="RefSeq" id="WP_095029768.1">
    <property type="nucleotide sequence ID" value="NZ_NQKL01000010.1"/>
</dbReference>
<name>A0A266LUV9_PSEFR</name>
<dbReference type="PANTHER" id="PTHR42847">
    <property type="entry name" value="ALKANESULFONATE MONOOXYGENASE"/>
    <property type="match status" value="1"/>
</dbReference>
<proteinExistence type="inferred from homology"/>
<dbReference type="Gene3D" id="3.20.20.30">
    <property type="entry name" value="Luciferase-like domain"/>
    <property type="match status" value="1"/>
</dbReference>
<dbReference type="InterPro" id="IPR036661">
    <property type="entry name" value="Luciferase-like_sf"/>
</dbReference>
<accession>A0A266LUV9</accession>
<dbReference type="AlphaFoldDB" id="A0A266LUV9"/>
<comment type="similarity">
    <text evidence="1">Belongs to the SsuD family.</text>
</comment>
<evidence type="ECO:0000256" key="2">
    <source>
        <dbReference type="ARBA" id="ARBA00022630"/>
    </source>
</evidence>
<dbReference type="GO" id="GO:0004497">
    <property type="term" value="F:monooxygenase activity"/>
    <property type="evidence" value="ECO:0007669"/>
    <property type="project" value="UniProtKB-KW"/>
</dbReference>
<keyword evidence="4" id="KW-0560">Oxidoreductase</keyword>
<dbReference type="EMBL" id="NQKL01000010">
    <property type="protein sequence ID" value="OZY41065.1"/>
    <property type="molecule type" value="Genomic_DNA"/>
</dbReference>
<dbReference type="PANTHER" id="PTHR42847:SF4">
    <property type="entry name" value="ALKANESULFONATE MONOOXYGENASE-RELATED"/>
    <property type="match status" value="1"/>
</dbReference>
<evidence type="ECO:0000256" key="3">
    <source>
        <dbReference type="ARBA" id="ARBA00022643"/>
    </source>
</evidence>
<dbReference type="Proteomes" id="UP000216113">
    <property type="component" value="Unassembled WGS sequence"/>
</dbReference>
<dbReference type="CDD" id="cd01094">
    <property type="entry name" value="Alkanesulfonate_monoxygenase"/>
    <property type="match status" value="1"/>
</dbReference>
<keyword evidence="2" id="KW-0285">Flavoprotein</keyword>
<dbReference type="Pfam" id="PF00296">
    <property type="entry name" value="Bac_luciferase"/>
    <property type="match status" value="1"/>
</dbReference>